<reference evidence="1 2" key="1">
    <citation type="submission" date="2015-09" db="EMBL/GenBank/DDBJ databases">
        <authorList>
            <consortium name="Pathogen Informatics"/>
        </authorList>
    </citation>
    <scope>NUCLEOTIDE SEQUENCE [LARGE SCALE GENOMIC DNA]</scope>
    <source>
        <strain evidence="1 2">2789STDY5834846</strain>
    </source>
</reference>
<dbReference type="GeneID" id="69589306"/>
<dbReference type="InterPro" id="IPR017647">
    <property type="entry name" value="Dnd_assoc_3"/>
</dbReference>
<gene>
    <name evidence="1" type="ORF">ERS852461_04521</name>
</gene>
<dbReference type="AlphaFoldDB" id="A0A3E5G449"/>
<dbReference type="NCBIfam" id="TIGR03238">
    <property type="entry name" value="dnd_assoc_3"/>
    <property type="match status" value="1"/>
</dbReference>
<dbReference type="EMBL" id="CZAE01000030">
    <property type="protein sequence ID" value="CUQ19625.1"/>
    <property type="molecule type" value="Genomic_DNA"/>
</dbReference>
<dbReference type="RefSeq" id="WP_055271328.1">
    <property type="nucleotide sequence ID" value="NZ_CABMFH010000031.1"/>
</dbReference>
<protein>
    <submittedName>
        <fullName evidence="1">DNA phosphorothioation-dependent restriction protein DptF</fullName>
    </submittedName>
</protein>
<dbReference type="Proteomes" id="UP000095606">
    <property type="component" value="Unassembled WGS sequence"/>
</dbReference>
<sequence length="552" mass="63700">MSKITDIFKQLSHGSLGAVQNGCQLNELAEYLNVDRLIEVNLKKHMDAIKQNGGGLVLLIGNAGDGKSHIISKLKNTNDYNDFEFYNDATASCSPNMSSIETLKIALRNYDDQHIKTTSTKTLLAINLGKLNDFVDDENFSEIGNLAKQVLSDHYESINQTDYLRFVSFSNQQNFELTQDGSEYPVESSFISEILNKITKADCCNPFYAAYEETKKDSHYGAMYPEVLNFEILSLLVVKKSIVMLIIECMVRFQLIFTPRDFFDFVCSIIVFPFSEKYNEGRHLFESLLPSLIFSGNSSKIQKMVCQLDPLRVSSLDHNKSLAVMFTAYKLHDDMLDKNKLSCVYESLKEKINFYYKNHGKDTERISKFIFRVSHLLDYHSESDVYRQFLRNLSLYNNEESRNEIILELEEKVDLSIPRHYGAYTQVNDLIPLNIQGSKYRLFARIDKSMSSVDAPYIGQFRNEFLLYIPMQWDVKNNPVELKMDYQLFEYICSLEKGKLPITYESELNMEFSRFIRELIKYSSGDKEVVIISSDEKTVCLRSKLNNVVTLS</sequence>
<evidence type="ECO:0000313" key="1">
    <source>
        <dbReference type="EMBL" id="CUQ19625.1"/>
    </source>
</evidence>
<proteinExistence type="predicted"/>
<accession>A0A3E5G449</accession>
<accession>A0A174UIQ7</accession>
<organism evidence="1 2">
    <name type="scientific">Bacteroides faecis</name>
    <dbReference type="NCBI Taxonomy" id="674529"/>
    <lineage>
        <taxon>Bacteria</taxon>
        <taxon>Pseudomonadati</taxon>
        <taxon>Bacteroidota</taxon>
        <taxon>Bacteroidia</taxon>
        <taxon>Bacteroidales</taxon>
        <taxon>Bacteroidaceae</taxon>
        <taxon>Bacteroides</taxon>
    </lineage>
</organism>
<evidence type="ECO:0000313" key="2">
    <source>
        <dbReference type="Proteomes" id="UP000095606"/>
    </source>
</evidence>
<name>A0A3E5G449_9BACE</name>